<gene>
    <name evidence="11" type="primary">LOC114828356</name>
</gene>
<dbReference type="InterPro" id="IPR018011">
    <property type="entry name" value="Carb_sulfotrans_8-10"/>
</dbReference>
<comment type="similarity">
    <text evidence="2 9">Belongs to the sulfotransferase 2 family.</text>
</comment>
<evidence type="ECO:0000256" key="8">
    <source>
        <dbReference type="ARBA" id="ARBA00023180"/>
    </source>
</evidence>
<dbReference type="GO" id="GO:0016051">
    <property type="term" value="P:carbohydrate biosynthetic process"/>
    <property type="evidence" value="ECO:0007669"/>
    <property type="project" value="InterPro"/>
</dbReference>
<dbReference type="Proteomes" id="UP000694867">
    <property type="component" value="Unplaced"/>
</dbReference>
<keyword evidence="7" id="KW-0472">Membrane</keyword>
<comment type="subcellular location">
    <subcellularLocation>
        <location evidence="1 9">Golgi apparatus membrane</location>
        <topology evidence="1 9">Single-pass type II membrane protein</topology>
    </subcellularLocation>
</comment>
<evidence type="ECO:0000313" key="10">
    <source>
        <dbReference type="Proteomes" id="UP000694867"/>
    </source>
</evidence>
<keyword evidence="3 9" id="KW-0808">Transferase</keyword>
<keyword evidence="9" id="KW-0735">Signal-anchor</keyword>
<dbReference type="RefSeq" id="XP_028968018.1">
    <property type="nucleotide sequence ID" value="XM_029112185.1"/>
</dbReference>
<evidence type="ECO:0000256" key="5">
    <source>
        <dbReference type="ARBA" id="ARBA00022989"/>
    </source>
</evidence>
<reference evidence="11" key="1">
    <citation type="submission" date="2025-08" db="UniProtKB">
        <authorList>
            <consortium name="RefSeq"/>
        </authorList>
    </citation>
    <scope>IDENTIFICATION</scope>
</reference>
<dbReference type="GO" id="GO:0000139">
    <property type="term" value="C:Golgi membrane"/>
    <property type="evidence" value="ECO:0007669"/>
    <property type="project" value="UniProtKB-SubCell"/>
</dbReference>
<evidence type="ECO:0000256" key="4">
    <source>
        <dbReference type="ARBA" id="ARBA00022692"/>
    </source>
</evidence>
<evidence type="ECO:0000256" key="9">
    <source>
        <dbReference type="RuleBase" id="RU364020"/>
    </source>
</evidence>
<evidence type="ECO:0000256" key="2">
    <source>
        <dbReference type="ARBA" id="ARBA00006339"/>
    </source>
</evidence>
<evidence type="ECO:0000256" key="6">
    <source>
        <dbReference type="ARBA" id="ARBA00023034"/>
    </source>
</evidence>
<dbReference type="InterPro" id="IPR005331">
    <property type="entry name" value="Sulfotransferase"/>
</dbReference>
<dbReference type="GO" id="GO:0008146">
    <property type="term" value="F:sulfotransferase activity"/>
    <property type="evidence" value="ECO:0007669"/>
    <property type="project" value="InterPro"/>
</dbReference>
<dbReference type="Pfam" id="PF03567">
    <property type="entry name" value="Sulfotransfer_2"/>
    <property type="match status" value="1"/>
</dbReference>
<protein>
    <recommendedName>
        <fullName evidence="9">Carbohydrate sulfotransferase</fullName>
        <ecNumber evidence="9">2.8.2.-</ecNumber>
    </recommendedName>
</protein>
<evidence type="ECO:0000313" key="11">
    <source>
        <dbReference type="RefSeq" id="XP_028968018.1"/>
    </source>
</evidence>
<dbReference type="KEGG" id="goe:114828356"/>
<keyword evidence="9" id="KW-0119">Carbohydrate metabolism</keyword>
<sequence length="345" mass="41367">MRRDLTLLLCGVGFLALLGYRYDLNATALLERKWFFRFNRRYSEESPLRANLDDINLTLPDSQEYRQARLKRVCLRYQDRLNRTRHRGRGSNFFPKTHQPRFCSTADCPLLVDLKHRFLFCFVQKVASTSAKVLFLREFRTPDRALRRDEVTALHEVANDKLLRVGPMYYGPKQLKTFHKAMFVRHPFERLVSVYEDKVGREPSEVSFFYDKYFKKFNGRRNITGTMSFVDFVDYLIETPRFEYDEHWMPYFERCEPCTVGYDFLGKLETADSDFEAMLKVNGLDELEPRLKHLNARNESTFVEQFFIQLERNQIMALYRIYRFDFELFGYNILNYIDTFDNGMF</sequence>
<name>A0AAJ7SFX7_9ACAR</name>
<evidence type="ECO:0000256" key="1">
    <source>
        <dbReference type="ARBA" id="ARBA00004323"/>
    </source>
</evidence>
<evidence type="ECO:0000256" key="3">
    <source>
        <dbReference type="ARBA" id="ARBA00022679"/>
    </source>
</evidence>
<organism evidence="10 11">
    <name type="scientific">Galendromus occidentalis</name>
    <name type="common">western predatory mite</name>
    <dbReference type="NCBI Taxonomy" id="34638"/>
    <lineage>
        <taxon>Eukaryota</taxon>
        <taxon>Metazoa</taxon>
        <taxon>Ecdysozoa</taxon>
        <taxon>Arthropoda</taxon>
        <taxon>Chelicerata</taxon>
        <taxon>Arachnida</taxon>
        <taxon>Acari</taxon>
        <taxon>Parasitiformes</taxon>
        <taxon>Mesostigmata</taxon>
        <taxon>Gamasina</taxon>
        <taxon>Phytoseioidea</taxon>
        <taxon>Phytoseiidae</taxon>
        <taxon>Typhlodrominae</taxon>
        <taxon>Galendromus</taxon>
    </lineage>
</organism>
<proteinExistence type="inferred from homology"/>
<keyword evidence="5" id="KW-1133">Transmembrane helix</keyword>
<accession>A0AAJ7SFX7</accession>
<evidence type="ECO:0000256" key="7">
    <source>
        <dbReference type="ARBA" id="ARBA00023136"/>
    </source>
</evidence>
<keyword evidence="8 9" id="KW-0325">Glycoprotein</keyword>
<keyword evidence="10" id="KW-1185">Reference proteome</keyword>
<dbReference type="AlphaFoldDB" id="A0AAJ7SFX7"/>
<dbReference type="PANTHER" id="PTHR12137">
    <property type="entry name" value="CARBOHYDRATE SULFOTRANSFERASE"/>
    <property type="match status" value="1"/>
</dbReference>
<keyword evidence="6 9" id="KW-0333">Golgi apparatus</keyword>
<keyword evidence="4" id="KW-0812">Transmembrane</keyword>
<dbReference type="PANTHER" id="PTHR12137:SF54">
    <property type="entry name" value="CARBOHYDRATE SULFOTRANSFERASE"/>
    <property type="match status" value="1"/>
</dbReference>
<dbReference type="GeneID" id="114828356"/>
<dbReference type="EC" id="2.8.2.-" evidence="9"/>